<dbReference type="PANTHER" id="PTHR11071">
    <property type="entry name" value="PEPTIDYL-PROLYL CIS-TRANS ISOMERASE"/>
    <property type="match status" value="1"/>
</dbReference>
<dbReference type="GO" id="GO:0016853">
    <property type="term" value="F:isomerase activity"/>
    <property type="evidence" value="ECO:0007669"/>
    <property type="project" value="UniProtKB-KW"/>
</dbReference>
<dbReference type="InterPro" id="IPR024936">
    <property type="entry name" value="Cyclophilin-type_PPIase"/>
</dbReference>
<dbReference type="SUPFAM" id="SSF50891">
    <property type="entry name" value="Cyclophilin-like"/>
    <property type="match status" value="1"/>
</dbReference>
<protein>
    <recommendedName>
        <fullName evidence="3">Peptidyl-prolyl cis-trans isomerase</fullName>
        <shortName evidence="3">PPIase</shortName>
        <ecNumber evidence="3">5.2.1.8</ecNumber>
    </recommendedName>
</protein>
<evidence type="ECO:0000256" key="3">
    <source>
        <dbReference type="RuleBase" id="RU363019"/>
    </source>
</evidence>
<dbReference type="InterPro" id="IPR029000">
    <property type="entry name" value="Cyclophilin-like_dom_sf"/>
</dbReference>
<evidence type="ECO:0000313" key="6">
    <source>
        <dbReference type="Proteomes" id="UP001363151"/>
    </source>
</evidence>
<organism evidence="5 6">
    <name type="scientific">Aureococcus anophagefferens</name>
    <name type="common">Harmful bloom alga</name>
    <dbReference type="NCBI Taxonomy" id="44056"/>
    <lineage>
        <taxon>Eukaryota</taxon>
        <taxon>Sar</taxon>
        <taxon>Stramenopiles</taxon>
        <taxon>Ochrophyta</taxon>
        <taxon>Pelagophyceae</taxon>
        <taxon>Pelagomonadales</taxon>
        <taxon>Pelagomonadaceae</taxon>
        <taxon>Aureococcus</taxon>
    </lineage>
</organism>
<dbReference type="Gene3D" id="2.40.100.10">
    <property type="entry name" value="Cyclophilin-like"/>
    <property type="match status" value="1"/>
</dbReference>
<name>A0ABR1G002_AURAN</name>
<dbReference type="Proteomes" id="UP001363151">
    <property type="component" value="Unassembled WGS sequence"/>
</dbReference>
<keyword evidence="2 3" id="KW-0413">Isomerase</keyword>
<dbReference type="PANTHER" id="PTHR11071:SF561">
    <property type="entry name" value="PEPTIDYL-PROLYL CIS-TRANS ISOMERASE D-RELATED"/>
    <property type="match status" value="1"/>
</dbReference>
<dbReference type="PRINTS" id="PR00153">
    <property type="entry name" value="CSAPPISMRASE"/>
</dbReference>
<comment type="similarity">
    <text evidence="3">Belongs to the cyclophilin-type PPIase family.</text>
</comment>
<evidence type="ECO:0000259" key="4">
    <source>
        <dbReference type="PROSITE" id="PS50072"/>
    </source>
</evidence>
<proteinExistence type="inferred from homology"/>
<gene>
    <name evidence="5" type="primary">PPIH</name>
    <name evidence="5" type="ORF">SO694_00019258</name>
</gene>
<comment type="caution">
    <text evidence="5">The sequence shown here is derived from an EMBL/GenBank/DDBJ whole genome shotgun (WGS) entry which is preliminary data.</text>
</comment>
<dbReference type="InterPro" id="IPR002130">
    <property type="entry name" value="Cyclophilin-type_PPIase_dom"/>
</dbReference>
<evidence type="ECO:0000313" key="5">
    <source>
        <dbReference type="EMBL" id="KAK7241848.1"/>
    </source>
</evidence>
<accession>A0ABR1G002</accession>
<keyword evidence="1 3" id="KW-0697">Rotamase</keyword>
<reference evidence="5 6" key="1">
    <citation type="submission" date="2024-03" db="EMBL/GenBank/DDBJ databases">
        <title>Aureococcus anophagefferens CCMP1851 and Kratosvirus quantuckense: Draft genome of a second virus-susceptible host strain in the model system.</title>
        <authorList>
            <person name="Chase E."/>
            <person name="Truchon A.R."/>
            <person name="Schepens W."/>
            <person name="Wilhelm S.W."/>
        </authorList>
    </citation>
    <scope>NUCLEOTIDE SEQUENCE [LARGE SCALE GENOMIC DNA]</scope>
    <source>
        <strain evidence="5 6">CCMP1851</strain>
    </source>
</reference>
<evidence type="ECO:0000256" key="2">
    <source>
        <dbReference type="ARBA" id="ARBA00023235"/>
    </source>
</evidence>
<dbReference type="PROSITE" id="PS00170">
    <property type="entry name" value="CSA_PPIASE_1"/>
    <property type="match status" value="1"/>
</dbReference>
<sequence>MMNDPIVLEAISRGNPVTFFDVTIGGVPSGRIKFELFADETPKTAENFRQMCTGEFMRGSRPAGYLKTPVHRVIKEFMIQGGDILKGDGTGCISIYGESFPDENFNLRHSGPGLLSMANSGPDTNGSQFFVTCGKCDWLDGKHVVFGKVLDATSMMVVHKIENVQAGADSKPKLPVMISQCGEL</sequence>
<dbReference type="PROSITE" id="PS50072">
    <property type="entry name" value="CSA_PPIASE_2"/>
    <property type="match status" value="1"/>
</dbReference>
<keyword evidence="6" id="KW-1185">Reference proteome</keyword>
<dbReference type="EMBL" id="JBBJCI010000152">
    <property type="protein sequence ID" value="KAK7241848.1"/>
    <property type="molecule type" value="Genomic_DNA"/>
</dbReference>
<dbReference type="PIRSF" id="PIRSF001467">
    <property type="entry name" value="Peptidylpro_ismrse"/>
    <property type="match status" value="1"/>
</dbReference>
<dbReference type="Pfam" id="PF00160">
    <property type="entry name" value="Pro_isomerase"/>
    <property type="match status" value="1"/>
</dbReference>
<comment type="function">
    <text evidence="3">PPIases accelerate the folding of proteins. It catalyzes the cis-trans isomerization of proline imidic peptide bonds in oligopeptides.</text>
</comment>
<feature type="domain" description="PPIase cyclophilin-type" evidence="4">
    <location>
        <begin position="19"/>
        <end position="183"/>
    </location>
</feature>
<dbReference type="InterPro" id="IPR020892">
    <property type="entry name" value="Cyclophilin-type_PPIase_CS"/>
</dbReference>
<dbReference type="EC" id="5.2.1.8" evidence="3"/>
<comment type="catalytic activity">
    <reaction evidence="3">
        <text>[protein]-peptidylproline (omega=180) = [protein]-peptidylproline (omega=0)</text>
        <dbReference type="Rhea" id="RHEA:16237"/>
        <dbReference type="Rhea" id="RHEA-COMP:10747"/>
        <dbReference type="Rhea" id="RHEA-COMP:10748"/>
        <dbReference type="ChEBI" id="CHEBI:83833"/>
        <dbReference type="ChEBI" id="CHEBI:83834"/>
        <dbReference type="EC" id="5.2.1.8"/>
    </reaction>
</comment>
<evidence type="ECO:0000256" key="1">
    <source>
        <dbReference type="ARBA" id="ARBA00023110"/>
    </source>
</evidence>